<accession>I3KWF8</accession>
<reference evidence="6" key="1">
    <citation type="submission" date="2012-01" db="EMBL/GenBank/DDBJ databases">
        <title>The Genome Sequence of Oreochromis niloticus (Nile Tilapia).</title>
        <authorList>
            <consortium name="Broad Institute Genome Assembly Team"/>
            <consortium name="Broad Institute Sequencing Platform"/>
            <person name="Di Palma F."/>
            <person name="Johnson J."/>
            <person name="Lander E.S."/>
            <person name="Lindblad-Toh K."/>
        </authorList>
    </citation>
    <scope>NUCLEOTIDE SEQUENCE [LARGE SCALE GENOMIC DNA]</scope>
</reference>
<proteinExistence type="inferred from homology"/>
<name>I3KWF8_ORENI</name>
<protein>
    <recommendedName>
        <fullName evidence="4">AIG1-type G domain-containing protein</fullName>
    </recommendedName>
</protein>
<dbReference type="AlphaFoldDB" id="I3KWF8"/>
<dbReference type="InterPro" id="IPR027417">
    <property type="entry name" value="P-loop_NTPase"/>
</dbReference>
<evidence type="ECO:0000259" key="4">
    <source>
        <dbReference type="PROSITE" id="PS51720"/>
    </source>
</evidence>
<dbReference type="Gene3D" id="3.40.50.300">
    <property type="entry name" value="P-loop containing nucleotide triphosphate hydrolases"/>
    <property type="match status" value="2"/>
</dbReference>
<reference evidence="5" key="3">
    <citation type="submission" date="2025-09" db="UniProtKB">
        <authorList>
            <consortium name="Ensembl"/>
        </authorList>
    </citation>
    <scope>IDENTIFICATION</scope>
</reference>
<dbReference type="Ensembl" id="ENSONIT00000025475.2">
    <property type="protein sequence ID" value="ENSONIP00000025454.2"/>
    <property type="gene ID" value="ENSONIG00000000504.2"/>
</dbReference>
<dbReference type="InterPro" id="IPR045058">
    <property type="entry name" value="GIMA/IAN/Toc"/>
</dbReference>
<dbReference type="HOGENOM" id="CLU_010468_3_1_1"/>
<dbReference type="PROSITE" id="PS51720">
    <property type="entry name" value="G_AIG1"/>
    <property type="match status" value="1"/>
</dbReference>
<dbReference type="InParanoid" id="I3KWF8"/>
<feature type="domain" description="AIG1-type G" evidence="4">
    <location>
        <begin position="4"/>
        <end position="204"/>
    </location>
</feature>
<evidence type="ECO:0000313" key="5">
    <source>
        <dbReference type="Ensembl" id="ENSONIP00000025454.2"/>
    </source>
</evidence>
<dbReference type="PANTHER" id="PTHR10903:SF170">
    <property type="entry name" value="GTPASE IMAP FAMILY MEMBER 7"/>
    <property type="match status" value="1"/>
</dbReference>
<dbReference type="FunFam" id="3.40.50.300:FF:000366">
    <property type="entry name" value="GTPase, IMAP family member 2"/>
    <property type="match status" value="1"/>
</dbReference>
<keyword evidence="3" id="KW-0342">GTP-binding</keyword>
<dbReference type="GeneTree" id="ENSGT01120000271858"/>
<dbReference type="OMA" id="SHEMFRE"/>
<dbReference type="InterPro" id="IPR006703">
    <property type="entry name" value="G_AIG1"/>
</dbReference>
<evidence type="ECO:0000313" key="6">
    <source>
        <dbReference type="Proteomes" id="UP000005207"/>
    </source>
</evidence>
<evidence type="ECO:0000256" key="3">
    <source>
        <dbReference type="ARBA" id="ARBA00023134"/>
    </source>
</evidence>
<organism evidence="5 6">
    <name type="scientific">Oreochromis niloticus</name>
    <name type="common">Nile tilapia</name>
    <name type="synonym">Tilapia nilotica</name>
    <dbReference type="NCBI Taxonomy" id="8128"/>
    <lineage>
        <taxon>Eukaryota</taxon>
        <taxon>Metazoa</taxon>
        <taxon>Chordata</taxon>
        <taxon>Craniata</taxon>
        <taxon>Vertebrata</taxon>
        <taxon>Euteleostomi</taxon>
        <taxon>Actinopterygii</taxon>
        <taxon>Neopterygii</taxon>
        <taxon>Teleostei</taxon>
        <taxon>Neoteleostei</taxon>
        <taxon>Acanthomorphata</taxon>
        <taxon>Ovalentaria</taxon>
        <taxon>Cichlomorphae</taxon>
        <taxon>Cichliformes</taxon>
        <taxon>Cichlidae</taxon>
        <taxon>African cichlids</taxon>
        <taxon>Pseudocrenilabrinae</taxon>
        <taxon>Oreochromini</taxon>
        <taxon>Oreochromis</taxon>
    </lineage>
</organism>
<reference evidence="5" key="2">
    <citation type="submission" date="2025-08" db="UniProtKB">
        <authorList>
            <consortium name="Ensembl"/>
        </authorList>
    </citation>
    <scope>IDENTIFICATION</scope>
</reference>
<comment type="similarity">
    <text evidence="1">Belongs to the TRAFAC class TrmE-Era-EngA-EngB-Septin-like GTPase superfamily. AIG1/Toc34/Toc159-like paraseptin GTPase family. IAN subfamily.</text>
</comment>
<dbReference type="SUPFAM" id="SSF52540">
    <property type="entry name" value="P-loop containing nucleoside triphosphate hydrolases"/>
    <property type="match status" value="2"/>
</dbReference>
<dbReference type="PANTHER" id="PTHR10903">
    <property type="entry name" value="GTPASE, IMAP FAMILY MEMBER-RELATED"/>
    <property type="match status" value="1"/>
</dbReference>
<evidence type="ECO:0000256" key="1">
    <source>
        <dbReference type="ARBA" id="ARBA00008535"/>
    </source>
</evidence>
<dbReference type="CDD" id="cd01852">
    <property type="entry name" value="AIG1"/>
    <property type="match status" value="1"/>
</dbReference>
<sequence>MMDNLRILIVLIGKTGAGKSASGNTILGEKAFKSLSSFSTVTSECQTKTGLFDGQKLAIIDTPGLFDTKKTEEEVKEDMSRCINLAAPGPHVFLVVIQANRFTEEEQETVKIIQNMFGEQSACYTMALFTYGDNLERDEVTIENMISDNPALSGFISQCGGGYHVFNNTVKNPSQVRELLEKINTMIARNGGGYYTNEIFREAQRAMKKLEAELRIVLVGKARVGKSAAGNIILRGKVFRSTSFSSSVTSDPATSFLNSRRLSLLRLNMINKSLR</sequence>
<dbReference type="Pfam" id="PF04548">
    <property type="entry name" value="AIG1"/>
    <property type="match status" value="2"/>
</dbReference>
<evidence type="ECO:0000256" key="2">
    <source>
        <dbReference type="ARBA" id="ARBA00022741"/>
    </source>
</evidence>
<keyword evidence="2" id="KW-0547">Nucleotide-binding</keyword>
<keyword evidence="6" id="KW-1185">Reference proteome</keyword>
<dbReference type="GO" id="GO:0005525">
    <property type="term" value="F:GTP binding"/>
    <property type="evidence" value="ECO:0007669"/>
    <property type="project" value="UniProtKB-KW"/>
</dbReference>
<dbReference type="Proteomes" id="UP000005207">
    <property type="component" value="Linkage group LG3"/>
</dbReference>